<dbReference type="SUPFAM" id="SSF81296">
    <property type="entry name" value="E set domains"/>
    <property type="match status" value="1"/>
</dbReference>
<organism evidence="7">
    <name type="scientific">Octactis speculum</name>
    <dbReference type="NCBI Taxonomy" id="3111310"/>
    <lineage>
        <taxon>Eukaryota</taxon>
        <taxon>Sar</taxon>
        <taxon>Stramenopiles</taxon>
        <taxon>Ochrophyta</taxon>
        <taxon>Dictyochophyceae</taxon>
        <taxon>Dictyochales</taxon>
        <taxon>Dictyochaceae</taxon>
        <taxon>Octactis</taxon>
    </lineage>
</organism>
<dbReference type="Pfam" id="PF05351">
    <property type="entry name" value="GMP_PDE_delta"/>
    <property type="match status" value="1"/>
</dbReference>
<dbReference type="FunFam" id="2.70.50.40:FF:000003">
    <property type="entry name" value="UNC119 homologue, putative"/>
    <property type="match status" value="1"/>
</dbReference>
<name>A0A7S2FMT6_9STRA</name>
<accession>A0A7S2FMT6</accession>
<gene>
    <name evidence="7" type="ORF">DSPE1174_LOCUS8997</name>
</gene>
<feature type="domain" description="GMP phosphodiesterase delta subunit" evidence="6">
    <location>
        <begin position="29"/>
        <end position="184"/>
    </location>
</feature>
<keyword evidence="3" id="KW-0653">Protein transport</keyword>
<dbReference type="GO" id="GO:0008289">
    <property type="term" value="F:lipid binding"/>
    <property type="evidence" value="ECO:0007669"/>
    <property type="project" value="UniProtKB-KW"/>
</dbReference>
<feature type="region of interest" description="Disordered" evidence="5">
    <location>
        <begin position="206"/>
        <end position="256"/>
    </location>
</feature>
<dbReference type="InterPro" id="IPR014756">
    <property type="entry name" value="Ig_E-set"/>
</dbReference>
<evidence type="ECO:0000256" key="3">
    <source>
        <dbReference type="ARBA" id="ARBA00022927"/>
    </source>
</evidence>
<keyword evidence="4" id="KW-0446">Lipid-binding</keyword>
<dbReference type="InterPro" id="IPR037036">
    <property type="entry name" value="PDED_dom_sf"/>
</dbReference>
<evidence type="ECO:0000256" key="4">
    <source>
        <dbReference type="ARBA" id="ARBA00023121"/>
    </source>
</evidence>
<protein>
    <recommendedName>
        <fullName evidence="6">GMP phosphodiesterase delta subunit domain-containing protein</fullName>
    </recommendedName>
</protein>
<evidence type="ECO:0000256" key="1">
    <source>
        <dbReference type="ARBA" id="ARBA00008102"/>
    </source>
</evidence>
<proteinExistence type="inferred from homology"/>
<evidence type="ECO:0000256" key="2">
    <source>
        <dbReference type="ARBA" id="ARBA00022448"/>
    </source>
</evidence>
<keyword evidence="2" id="KW-0813">Transport</keyword>
<dbReference type="Gene3D" id="2.70.50.40">
    <property type="entry name" value="GMP phosphodiesterase, delta subunit"/>
    <property type="match status" value="1"/>
</dbReference>
<sequence length="256" mass="29004">MMKRSEAITPAYVLGLQAPTNKFFCGLDANTYNIEFRTFVISDYESKNVIFEVSKDRPLQRDLLQPEMMNEDSMRTIRYNFSEDVLQLPAIQTSLEFAVGRRPVENFRMIEIHYFRDQLIKRYDFEFGFCIPGSTNSWDAVYSVPPLEPSLIADMVANPHKTTSDSFYFAGDELIMHNKASYKYVKEDRAQAKRSYDIYNPAKLGGGAKGGGGGAKGSKFTETGSAESKEAKSEPRASAKQTNWSKETDYNSGEYL</sequence>
<dbReference type="GO" id="GO:0060271">
    <property type="term" value="P:cilium assembly"/>
    <property type="evidence" value="ECO:0007669"/>
    <property type="project" value="TreeGrafter"/>
</dbReference>
<dbReference type="InterPro" id="IPR008015">
    <property type="entry name" value="PDED_dom"/>
</dbReference>
<dbReference type="PANTHER" id="PTHR12951">
    <property type="entry name" value="RETINAL PROTEIN 4"/>
    <property type="match status" value="1"/>
</dbReference>
<dbReference type="GO" id="GO:0005929">
    <property type="term" value="C:cilium"/>
    <property type="evidence" value="ECO:0007669"/>
    <property type="project" value="TreeGrafter"/>
</dbReference>
<dbReference type="EMBL" id="HBGS01017133">
    <property type="protein sequence ID" value="CAD9402528.1"/>
    <property type="molecule type" value="Transcribed_RNA"/>
</dbReference>
<comment type="similarity">
    <text evidence="1">Belongs to the PDE6D/unc-119 family.</text>
</comment>
<evidence type="ECO:0000259" key="6">
    <source>
        <dbReference type="Pfam" id="PF05351"/>
    </source>
</evidence>
<dbReference type="GO" id="GO:0042953">
    <property type="term" value="P:lipoprotein transport"/>
    <property type="evidence" value="ECO:0007669"/>
    <property type="project" value="TreeGrafter"/>
</dbReference>
<dbReference type="PANTHER" id="PTHR12951:SF1">
    <property type="entry name" value="PROTEIN UNC-119 HOMOLOG"/>
    <property type="match status" value="1"/>
</dbReference>
<reference evidence="7" key="1">
    <citation type="submission" date="2021-01" db="EMBL/GenBank/DDBJ databases">
        <authorList>
            <person name="Corre E."/>
            <person name="Pelletier E."/>
            <person name="Niang G."/>
            <person name="Scheremetjew M."/>
            <person name="Finn R."/>
            <person name="Kale V."/>
            <person name="Holt S."/>
            <person name="Cochrane G."/>
            <person name="Meng A."/>
            <person name="Brown T."/>
            <person name="Cohen L."/>
        </authorList>
    </citation>
    <scope>NUCLEOTIDE SEQUENCE</scope>
    <source>
        <strain evidence="7">CCMP1381</strain>
    </source>
</reference>
<dbReference type="InterPro" id="IPR051519">
    <property type="entry name" value="PDE6D_unc-119_myristoyl-bd"/>
</dbReference>
<dbReference type="AlphaFoldDB" id="A0A7S2FMT6"/>
<evidence type="ECO:0000256" key="5">
    <source>
        <dbReference type="SAM" id="MobiDB-lite"/>
    </source>
</evidence>
<feature type="compositionally biased region" description="Basic and acidic residues" evidence="5">
    <location>
        <begin position="227"/>
        <end position="237"/>
    </location>
</feature>
<evidence type="ECO:0000313" key="7">
    <source>
        <dbReference type="EMBL" id="CAD9402528.1"/>
    </source>
</evidence>
<feature type="compositionally biased region" description="Gly residues" evidence="5">
    <location>
        <begin position="206"/>
        <end position="216"/>
    </location>
</feature>